<dbReference type="PANTHER" id="PTHR11702">
    <property type="entry name" value="DEVELOPMENTALLY REGULATED GTP-BINDING PROTEIN-RELATED"/>
    <property type="match status" value="1"/>
</dbReference>
<keyword evidence="1" id="KW-0547">Nucleotide-binding</keyword>
<dbReference type="InterPro" id="IPR027417">
    <property type="entry name" value="P-loop_NTPase"/>
</dbReference>
<reference evidence="6 7" key="1">
    <citation type="journal article" date="2020" name="G3 (Bethesda)">
        <title>Genetic Underpinnings of Host Manipulation by Ophiocordyceps as Revealed by Comparative Transcriptomics.</title>
        <authorList>
            <person name="Will I."/>
            <person name="Das B."/>
            <person name="Trinh T."/>
            <person name="Brachmann A."/>
            <person name="Ohm R.A."/>
            <person name="de Bekker C."/>
        </authorList>
    </citation>
    <scope>NUCLEOTIDE SEQUENCE [LARGE SCALE GENOMIC DNA]</scope>
    <source>
        <strain evidence="6 7">EC05</strain>
    </source>
</reference>
<dbReference type="PRINTS" id="PR00326">
    <property type="entry name" value="GTP1OBG"/>
</dbReference>
<gene>
    <name evidence="6" type="ORF">GQ602_002743</name>
</gene>
<feature type="region of interest" description="Disordered" evidence="3">
    <location>
        <begin position="132"/>
        <end position="152"/>
    </location>
</feature>
<evidence type="ECO:0000313" key="6">
    <source>
        <dbReference type="EMBL" id="KAF4592444.1"/>
    </source>
</evidence>
<dbReference type="InterPro" id="IPR006169">
    <property type="entry name" value="GTP1_OBG_dom"/>
</dbReference>
<dbReference type="PANTHER" id="PTHR11702:SF31">
    <property type="entry name" value="MITOCHONDRIAL RIBOSOME-ASSOCIATED GTPASE 2"/>
    <property type="match status" value="1"/>
</dbReference>
<evidence type="ECO:0000256" key="1">
    <source>
        <dbReference type="ARBA" id="ARBA00022741"/>
    </source>
</evidence>
<evidence type="ECO:0000313" key="7">
    <source>
        <dbReference type="Proteomes" id="UP000562929"/>
    </source>
</evidence>
<dbReference type="CDD" id="cd01898">
    <property type="entry name" value="Obg"/>
    <property type="match status" value="1"/>
</dbReference>
<dbReference type="GO" id="GO:0005525">
    <property type="term" value="F:GTP binding"/>
    <property type="evidence" value="ECO:0007669"/>
    <property type="project" value="UniProtKB-KW"/>
</dbReference>
<dbReference type="Gene3D" id="3.40.50.300">
    <property type="entry name" value="P-loop containing nucleotide triphosphate hydrolases"/>
    <property type="match status" value="1"/>
</dbReference>
<dbReference type="SUPFAM" id="SSF52540">
    <property type="entry name" value="P-loop containing nucleoside triphosphate hydrolases"/>
    <property type="match status" value="1"/>
</dbReference>
<dbReference type="GO" id="GO:0042254">
    <property type="term" value="P:ribosome biogenesis"/>
    <property type="evidence" value="ECO:0007669"/>
    <property type="project" value="UniProtKB-UniRule"/>
</dbReference>
<dbReference type="InterPro" id="IPR031167">
    <property type="entry name" value="G_OBG"/>
</dbReference>
<dbReference type="InterPro" id="IPR036726">
    <property type="entry name" value="GTP1_OBG_dom_sf"/>
</dbReference>
<dbReference type="EMBL" id="JAACLJ010000002">
    <property type="protein sequence ID" value="KAF4592444.1"/>
    <property type="molecule type" value="Genomic_DNA"/>
</dbReference>
<dbReference type="PROSITE" id="PS51883">
    <property type="entry name" value="OBG"/>
    <property type="match status" value="1"/>
</dbReference>
<feature type="region of interest" description="Disordered" evidence="3">
    <location>
        <begin position="28"/>
        <end position="66"/>
    </location>
</feature>
<protein>
    <submittedName>
        <fullName evidence="6">GTPase MTG2, mitochondrial</fullName>
    </submittedName>
</protein>
<dbReference type="SUPFAM" id="SSF82051">
    <property type="entry name" value="Obg GTP-binding protein N-terminal domain"/>
    <property type="match status" value="1"/>
</dbReference>
<organism evidence="6 7">
    <name type="scientific">Ophiocordyceps camponoti-floridani</name>
    <dbReference type="NCBI Taxonomy" id="2030778"/>
    <lineage>
        <taxon>Eukaryota</taxon>
        <taxon>Fungi</taxon>
        <taxon>Dikarya</taxon>
        <taxon>Ascomycota</taxon>
        <taxon>Pezizomycotina</taxon>
        <taxon>Sordariomycetes</taxon>
        <taxon>Hypocreomycetidae</taxon>
        <taxon>Hypocreales</taxon>
        <taxon>Ophiocordycipitaceae</taxon>
        <taxon>Ophiocordyceps</taxon>
    </lineage>
</organism>
<dbReference type="GO" id="GO:0003924">
    <property type="term" value="F:GTPase activity"/>
    <property type="evidence" value="ECO:0007669"/>
    <property type="project" value="InterPro"/>
</dbReference>
<feature type="compositionally biased region" description="Low complexity" evidence="3">
    <location>
        <begin position="39"/>
        <end position="49"/>
    </location>
</feature>
<feature type="compositionally biased region" description="Basic and acidic residues" evidence="3">
    <location>
        <begin position="192"/>
        <end position="204"/>
    </location>
</feature>
<dbReference type="InterPro" id="IPR006073">
    <property type="entry name" value="GTP-bd"/>
</dbReference>
<dbReference type="GO" id="GO:0005739">
    <property type="term" value="C:mitochondrion"/>
    <property type="evidence" value="ECO:0007669"/>
    <property type="project" value="TreeGrafter"/>
</dbReference>
<feature type="domain" description="Obg" evidence="5">
    <location>
        <begin position="68"/>
        <end position="353"/>
    </location>
</feature>
<dbReference type="Pfam" id="PF01018">
    <property type="entry name" value="GTP1_OBG"/>
    <property type="match status" value="2"/>
</dbReference>
<dbReference type="AlphaFoldDB" id="A0A8H4QAZ3"/>
<proteinExistence type="predicted"/>
<evidence type="ECO:0000256" key="3">
    <source>
        <dbReference type="SAM" id="MobiDB-lite"/>
    </source>
</evidence>
<dbReference type="Gene3D" id="2.70.210.12">
    <property type="entry name" value="GTP1/OBG domain"/>
    <property type="match status" value="1"/>
</dbReference>
<dbReference type="OrthoDB" id="347018at2759"/>
<feature type="compositionally biased region" description="Acidic residues" evidence="3">
    <location>
        <begin position="205"/>
        <end position="228"/>
    </location>
</feature>
<sequence length="607" mass="65756">MASRCTSTASCPLSVLLRPSIRRPIRSALGLVPSRHRPSSSTSSPETPEVNGLPESRLNPRPDDYKAPAFADKAELVLSAGRGGHGCISFLREAFNPDGPANGGDGGHGGSIYIQAAHGETSLHKLARQRHIRASRGKNGQGASKTGTRGDDIVITVPVGTLVREIHRRDPEAEETLRFREWRAIKKKKAREQREAEALNKLADEQDADEDGFDQDPIDEEAIYDSEGGDPQADGPSRRSTRRRIEEDEEEESIEYRNPHRHKWLLHPGMSKAEARKAPVPPLPRRLRRLQQPPAPITLDLSQPSVKPFLLAAGGIGGLGNPHFVSRDYPRPLFATKGDDAISMTISLELKLLADVGLVGLPNAGKSTLLRAISNSRTRVGAWAFTTLQPNIGTVVLDRYSGRPIFRPRSSDPNAEARTRFTVADIPGLVQGAHLDRGLGIAFLRHVERAGLLAFVVDLSAGNAVQALDALWSEVALYAQMRSDEDRRRREADGPVDSGIVPHISGATINLMDVVDQIPAPLDAPSPAADVAAKPWFVVATKADLPDTQANFAELKAYLDAITAGKAPHPSRLEGAWTAKCAAIPVSAINGQGVDRIVHWTVTLLED</sequence>
<name>A0A8H4QAZ3_9HYPO</name>
<evidence type="ECO:0000259" key="4">
    <source>
        <dbReference type="PROSITE" id="PS51710"/>
    </source>
</evidence>
<accession>A0A8H4QAZ3</accession>
<keyword evidence="2" id="KW-0342">GTP-binding</keyword>
<evidence type="ECO:0000256" key="2">
    <source>
        <dbReference type="ARBA" id="ARBA00023134"/>
    </source>
</evidence>
<comment type="caution">
    <text evidence="6">The sequence shown here is derived from an EMBL/GenBank/DDBJ whole genome shotgun (WGS) entry which is preliminary data.</text>
</comment>
<keyword evidence="7" id="KW-1185">Reference proteome</keyword>
<feature type="domain" description="OBG-type G" evidence="4">
    <location>
        <begin position="354"/>
        <end position="606"/>
    </location>
</feature>
<dbReference type="Pfam" id="PF01926">
    <property type="entry name" value="MMR_HSR1"/>
    <property type="match status" value="1"/>
</dbReference>
<dbReference type="InterPro" id="IPR045086">
    <property type="entry name" value="OBG_GTPase"/>
</dbReference>
<dbReference type="PROSITE" id="PS51710">
    <property type="entry name" value="G_OBG"/>
    <property type="match status" value="1"/>
</dbReference>
<dbReference type="Proteomes" id="UP000562929">
    <property type="component" value="Unassembled WGS sequence"/>
</dbReference>
<evidence type="ECO:0000259" key="5">
    <source>
        <dbReference type="PROSITE" id="PS51883"/>
    </source>
</evidence>
<feature type="region of interest" description="Disordered" evidence="3">
    <location>
        <begin position="187"/>
        <end position="256"/>
    </location>
</feature>